<dbReference type="STRING" id="623744.A0A553N207"/>
<dbReference type="PANTHER" id="PTHR46880:SF5">
    <property type="entry name" value="DUF4371 DOMAIN-CONTAINING PROTEIN"/>
    <property type="match status" value="1"/>
</dbReference>
<feature type="transmembrane region" description="Helical" evidence="1">
    <location>
        <begin position="355"/>
        <end position="380"/>
    </location>
</feature>
<sequence>MQKTVAMGADGAAVNLGKRGGVSVKLQEEAGKHIIPFHCMPHRLELALLSAQKDSPWVGNVYNLLHIIWKTYHFSSKSRRELKCLGVKMGVSVNNPSGVKGTRWLPHVSRALDVLLKQEKKEVTLEDSGQYTAVNAHMDHLAESSTNADVAGRAKHIKETMEDGSFRAFCHFLADLFSAISKYSLLLQRNDVILPQAVSSLRNLILNIEAMAVRPCPSGQLASFHAAMKRQRDAKEQEMQSQFMFRKQIETTVAAIVKKLRLRFSSLLCVLVFNHDVWPETAEKLVDYGIEEVTFLLDHFQCVLERREGLWVSPVSSCPTEEVKLAGVRLEQAPKLPSFIGNINNQLSLISLSSLLFSSVTLSFALSILLTSILAQHLLWHPAKRSTRTRSVTTARWVTGRQRSNHLNKGQEGEIFLDRMTHANRTIGSRY</sequence>
<dbReference type="PANTHER" id="PTHR46880">
    <property type="entry name" value="RAS-ASSOCIATING DOMAIN-CONTAINING PROTEIN"/>
    <property type="match status" value="1"/>
</dbReference>
<protein>
    <recommendedName>
        <fullName evidence="4">DUF4371 domain-containing protein</fullName>
    </recommendedName>
</protein>
<reference evidence="2 3" key="1">
    <citation type="journal article" date="2019" name="Sci. Data">
        <title>Hybrid genome assembly and annotation of Danionella translucida.</title>
        <authorList>
            <person name="Kadobianskyi M."/>
            <person name="Schulze L."/>
            <person name="Schuelke M."/>
            <person name="Judkewitz B."/>
        </authorList>
    </citation>
    <scope>NUCLEOTIDE SEQUENCE [LARGE SCALE GENOMIC DNA]</scope>
    <source>
        <strain evidence="2 3">Bolton</strain>
    </source>
</reference>
<keyword evidence="1" id="KW-0472">Membrane</keyword>
<dbReference type="EMBL" id="SRMA01027120">
    <property type="protein sequence ID" value="TRY59464.1"/>
    <property type="molecule type" value="Genomic_DNA"/>
</dbReference>
<dbReference type="AlphaFoldDB" id="A0A553N207"/>
<dbReference type="OrthoDB" id="8551997at2759"/>
<keyword evidence="3" id="KW-1185">Reference proteome</keyword>
<comment type="caution">
    <text evidence="2">The sequence shown here is derived from an EMBL/GenBank/DDBJ whole genome shotgun (WGS) entry which is preliminary data.</text>
</comment>
<evidence type="ECO:0000313" key="3">
    <source>
        <dbReference type="Proteomes" id="UP000316079"/>
    </source>
</evidence>
<evidence type="ECO:0000256" key="1">
    <source>
        <dbReference type="SAM" id="Phobius"/>
    </source>
</evidence>
<keyword evidence="1" id="KW-0812">Transmembrane</keyword>
<evidence type="ECO:0008006" key="4">
    <source>
        <dbReference type="Google" id="ProtNLM"/>
    </source>
</evidence>
<keyword evidence="1" id="KW-1133">Transmembrane helix</keyword>
<accession>A0A553N207</accession>
<name>A0A553N207_9TELE</name>
<gene>
    <name evidence="2" type="ORF">DNTS_024407</name>
</gene>
<evidence type="ECO:0000313" key="2">
    <source>
        <dbReference type="EMBL" id="TRY59464.1"/>
    </source>
</evidence>
<organism evidence="2 3">
    <name type="scientific">Danionella cerebrum</name>
    <dbReference type="NCBI Taxonomy" id="2873325"/>
    <lineage>
        <taxon>Eukaryota</taxon>
        <taxon>Metazoa</taxon>
        <taxon>Chordata</taxon>
        <taxon>Craniata</taxon>
        <taxon>Vertebrata</taxon>
        <taxon>Euteleostomi</taxon>
        <taxon>Actinopterygii</taxon>
        <taxon>Neopterygii</taxon>
        <taxon>Teleostei</taxon>
        <taxon>Ostariophysi</taxon>
        <taxon>Cypriniformes</taxon>
        <taxon>Danionidae</taxon>
        <taxon>Danioninae</taxon>
        <taxon>Danionella</taxon>
    </lineage>
</organism>
<proteinExistence type="predicted"/>
<dbReference type="Proteomes" id="UP000316079">
    <property type="component" value="Unassembled WGS sequence"/>
</dbReference>